<dbReference type="Proteomes" id="UP000031971">
    <property type="component" value="Unassembled WGS sequence"/>
</dbReference>
<comment type="caution">
    <text evidence="6">The sequence shown here is derived from an EMBL/GenBank/DDBJ whole genome shotgun (WGS) entry which is preliminary data.</text>
</comment>
<keyword evidence="7" id="KW-1185">Reference proteome</keyword>
<organism evidence="6 7">
    <name type="scientific">Paramagnetospirillum magnetotacticum MS-1</name>
    <dbReference type="NCBI Taxonomy" id="272627"/>
    <lineage>
        <taxon>Bacteria</taxon>
        <taxon>Pseudomonadati</taxon>
        <taxon>Pseudomonadota</taxon>
        <taxon>Alphaproteobacteria</taxon>
        <taxon>Rhodospirillales</taxon>
        <taxon>Magnetospirillaceae</taxon>
        <taxon>Paramagnetospirillum</taxon>
    </lineage>
</organism>
<evidence type="ECO:0000256" key="1">
    <source>
        <dbReference type="ARBA" id="ARBA00004141"/>
    </source>
</evidence>
<dbReference type="PANTHER" id="PTHR10283:SF82">
    <property type="entry name" value="SOLUTE CARRIER FAMILY 13 MEMBER 2"/>
    <property type="match status" value="1"/>
</dbReference>
<evidence type="ECO:0000256" key="2">
    <source>
        <dbReference type="ARBA" id="ARBA00022692"/>
    </source>
</evidence>
<evidence type="ECO:0000313" key="7">
    <source>
        <dbReference type="Proteomes" id="UP000031971"/>
    </source>
</evidence>
<name>A0A0C2U9I7_PARME</name>
<dbReference type="GO" id="GO:1905039">
    <property type="term" value="P:carboxylic acid transmembrane transport"/>
    <property type="evidence" value="ECO:0007669"/>
    <property type="project" value="UniProtKB-ARBA"/>
</dbReference>
<dbReference type="GO" id="GO:0005886">
    <property type="term" value="C:plasma membrane"/>
    <property type="evidence" value="ECO:0007669"/>
    <property type="project" value="TreeGrafter"/>
</dbReference>
<accession>A0A0C2U9I7</accession>
<protein>
    <submittedName>
        <fullName evidence="6">Di-and tricarboxylate transporter</fullName>
    </submittedName>
</protein>
<feature type="transmembrane region" description="Helical" evidence="5">
    <location>
        <begin position="283"/>
        <end position="302"/>
    </location>
</feature>
<feature type="transmembrane region" description="Helical" evidence="5">
    <location>
        <begin position="259"/>
        <end position="277"/>
    </location>
</feature>
<feature type="transmembrane region" description="Helical" evidence="5">
    <location>
        <begin position="76"/>
        <end position="100"/>
    </location>
</feature>
<dbReference type="PANTHER" id="PTHR10283">
    <property type="entry name" value="SOLUTE CARRIER FAMILY 13 MEMBER"/>
    <property type="match status" value="1"/>
</dbReference>
<dbReference type="OrthoDB" id="5460483at2"/>
<evidence type="ECO:0000256" key="4">
    <source>
        <dbReference type="ARBA" id="ARBA00023136"/>
    </source>
</evidence>
<comment type="subcellular location">
    <subcellularLocation>
        <location evidence="1">Membrane</location>
        <topology evidence="1">Multi-pass membrane protein</topology>
    </subcellularLocation>
</comment>
<dbReference type="EMBL" id="JXSL01000030">
    <property type="protein sequence ID" value="KIL98147.1"/>
    <property type="molecule type" value="Genomic_DNA"/>
</dbReference>
<feature type="transmembrane region" description="Helical" evidence="5">
    <location>
        <begin position="353"/>
        <end position="372"/>
    </location>
</feature>
<dbReference type="STRING" id="272627.CCC_01208"/>
<proteinExistence type="predicted"/>
<feature type="transmembrane region" description="Helical" evidence="5">
    <location>
        <begin position="120"/>
        <end position="140"/>
    </location>
</feature>
<evidence type="ECO:0000256" key="5">
    <source>
        <dbReference type="SAM" id="Phobius"/>
    </source>
</evidence>
<dbReference type="Pfam" id="PF00939">
    <property type="entry name" value="Na_sulph_symp"/>
    <property type="match status" value="1"/>
</dbReference>
<feature type="transmembrane region" description="Helical" evidence="5">
    <location>
        <begin position="170"/>
        <end position="188"/>
    </location>
</feature>
<keyword evidence="3 5" id="KW-1133">Transmembrane helix</keyword>
<gene>
    <name evidence="6" type="ORF">CCC_01208</name>
</gene>
<dbReference type="InterPro" id="IPR001898">
    <property type="entry name" value="SLC13A/DASS"/>
</dbReference>
<feature type="transmembrane region" description="Helical" evidence="5">
    <location>
        <begin position="434"/>
        <end position="454"/>
    </location>
</feature>
<feature type="transmembrane region" description="Helical" evidence="5">
    <location>
        <begin position="314"/>
        <end position="333"/>
    </location>
</feature>
<evidence type="ECO:0000313" key="6">
    <source>
        <dbReference type="EMBL" id="KIL98147.1"/>
    </source>
</evidence>
<keyword evidence="4 5" id="KW-0472">Membrane</keyword>
<sequence>MSLSLFRMPLPRALAWAALIIGAAIVVIDPLPGTEGRVLGLAVAFIGLWATAVIPEPMTAVFFFTTAMLLKAAPAGTVFGGFSSAALWLIFGGLIMGIAFRSTGLGERLGARLSHAFGSSYWGVISGVTLVGLALGFLMPSSMGRAIMLMPIAVGLAERYGFAPGTNGRIGVVLAAAFGCHVPTFSILPANLPNLVLVGAAETLWHYTPHYGEYFLLHFPILGFLKTAIMIPLIVWLWPDTPQPEAATRPLGPMKRQEGQLALLLACALVLWATDFLHHVSPAWISMAAGALLLLPGIGLVDRKAFNEQINYGSMFYVAAIMGLGAIVDQSGLGARLAHAVLDVLPLSPGHAATNFASLSVLSTLVSLLTTLPGAPAVLTPMAGQMAEASGMSVEAVLMSQVLGFSNPIMPYQSAPMVVAMQLGGERLGPAQTLCLWLAGITILVLLPLDFLWWRLLGWI</sequence>
<evidence type="ECO:0000256" key="3">
    <source>
        <dbReference type="ARBA" id="ARBA00022989"/>
    </source>
</evidence>
<feature type="transmembrane region" description="Helical" evidence="5">
    <location>
        <begin position="38"/>
        <end position="64"/>
    </location>
</feature>
<dbReference type="RefSeq" id="WP_041042269.1">
    <property type="nucleotide sequence ID" value="NZ_JXSL01000030.1"/>
</dbReference>
<dbReference type="GO" id="GO:0008514">
    <property type="term" value="F:organic anion transmembrane transporter activity"/>
    <property type="evidence" value="ECO:0007669"/>
    <property type="project" value="UniProtKB-ARBA"/>
</dbReference>
<reference evidence="6 7" key="1">
    <citation type="submission" date="2015-01" db="EMBL/GenBank/DDBJ databases">
        <title>Genome Sequence of Magnetospirillum magnetotacticum Strain MS-1.</title>
        <authorList>
            <person name="Marinov G.K."/>
            <person name="Smalley M.D."/>
            <person name="DeSalvo G."/>
        </authorList>
    </citation>
    <scope>NUCLEOTIDE SEQUENCE [LARGE SCALE GENOMIC DNA]</scope>
    <source>
        <strain evidence="6 7">MS-1</strain>
    </source>
</reference>
<feature type="transmembrane region" description="Helical" evidence="5">
    <location>
        <begin position="215"/>
        <end position="238"/>
    </location>
</feature>
<dbReference type="AlphaFoldDB" id="A0A0C2U9I7"/>
<keyword evidence="2 5" id="KW-0812">Transmembrane</keyword>